<proteinExistence type="predicted"/>
<gene>
    <name evidence="3" type="ORF">BN1204_031120</name>
</gene>
<feature type="compositionally biased region" description="Basic and acidic residues" evidence="1">
    <location>
        <begin position="13"/>
        <end position="26"/>
    </location>
</feature>
<accession>A0A0F7UE41</accession>
<reference evidence="3" key="1">
    <citation type="journal article" date="2015" name="PLoS ONE">
        <title>Comprehensive Evaluation of Toxoplasma gondii VEG and Neospora caninum LIV Genomes with Tachyzoite Stage Transcriptome and Proteome Defines Novel Transcript Features.</title>
        <authorList>
            <person name="Ramaprasad A."/>
            <person name="Mourier T."/>
            <person name="Naeem R."/>
            <person name="Malas T.B."/>
            <person name="Moussa E."/>
            <person name="Panigrahi A."/>
            <person name="Vermont S.J."/>
            <person name="Otto T.D."/>
            <person name="Wastling J."/>
            <person name="Pain A."/>
        </authorList>
    </citation>
    <scope>NUCLEOTIDE SEQUENCE</scope>
    <source>
        <strain evidence="3">Liverpool</strain>
    </source>
</reference>
<keyword evidence="2 3" id="KW-0812">Transmembrane</keyword>
<keyword evidence="2" id="KW-0472">Membrane</keyword>
<feature type="region of interest" description="Disordered" evidence="1">
    <location>
        <begin position="1"/>
        <end position="38"/>
    </location>
</feature>
<keyword evidence="2" id="KW-1133">Transmembrane helix</keyword>
<dbReference type="Pfam" id="PF05608">
    <property type="entry name" value="RTE1"/>
    <property type="match status" value="1"/>
</dbReference>
<organism evidence="3">
    <name type="scientific">Neospora caninum (strain Liverpool)</name>
    <dbReference type="NCBI Taxonomy" id="572307"/>
    <lineage>
        <taxon>Eukaryota</taxon>
        <taxon>Sar</taxon>
        <taxon>Alveolata</taxon>
        <taxon>Apicomplexa</taxon>
        <taxon>Conoidasida</taxon>
        <taxon>Coccidia</taxon>
        <taxon>Eucoccidiorida</taxon>
        <taxon>Eimeriorina</taxon>
        <taxon>Sarcocystidae</taxon>
        <taxon>Neospora</taxon>
    </lineage>
</organism>
<name>A0A0F7UE41_NEOCL</name>
<evidence type="ECO:0000256" key="2">
    <source>
        <dbReference type="SAM" id="Phobius"/>
    </source>
</evidence>
<dbReference type="PANTHER" id="PTHR20921:SF0">
    <property type="entry name" value="TRANSMEMBRANE PROTEIN 222"/>
    <property type="match status" value="1"/>
</dbReference>
<dbReference type="AlphaFoldDB" id="A0A0F7UE41"/>
<evidence type="ECO:0000256" key="1">
    <source>
        <dbReference type="SAM" id="MobiDB-lite"/>
    </source>
</evidence>
<sequence>MPKEELDPMELQQSRREGARASRSHVEPAPLDLLLPGSSASPDYAANRKGVDALHRPHETPVADRHPHCVVWTYLPGLTTLIPLIGHVGICTSEGVVHDFAGPYFVSIDHMAFNRPMRIWRLDPERMHHPEDPTMYDRAIEAADTQFRQTAHNLFCNNCHHHVAEALNHMAYKGRRNWTQFDVWWQLVIHGSFLTWRDSFIVWAPLIILAIIVLVCRFVLPSLPSS</sequence>
<dbReference type="InterPro" id="IPR008496">
    <property type="entry name" value="TMEM222/RTE1"/>
</dbReference>
<dbReference type="PANTHER" id="PTHR20921">
    <property type="entry name" value="TRANSMEMBRANE PROTEIN 222"/>
    <property type="match status" value="1"/>
</dbReference>
<feature type="transmembrane region" description="Helical" evidence="2">
    <location>
        <begin position="200"/>
        <end position="220"/>
    </location>
</feature>
<evidence type="ECO:0000313" key="3">
    <source>
        <dbReference type="EMBL" id="CEL67311.1"/>
    </source>
</evidence>
<dbReference type="EMBL" id="LN714483">
    <property type="protein sequence ID" value="CEL67311.1"/>
    <property type="molecule type" value="Genomic_DNA"/>
</dbReference>
<protein>
    <submittedName>
        <fullName evidence="3">Transmembrane protein</fullName>
    </submittedName>
</protein>